<dbReference type="Gene3D" id="3.10.180.10">
    <property type="entry name" value="2,3-Dihydroxybiphenyl 1,2-Dioxygenase, domain 1"/>
    <property type="match status" value="1"/>
</dbReference>
<dbReference type="InterPro" id="IPR041581">
    <property type="entry name" value="Glyoxalase_6"/>
</dbReference>
<dbReference type="InterPro" id="IPR029068">
    <property type="entry name" value="Glyas_Bleomycin-R_OHBP_Dase"/>
</dbReference>
<reference evidence="2" key="1">
    <citation type="submission" date="2021-04" db="EMBL/GenBank/DDBJ databases">
        <title>Biosynthetic gene clusters of Dactylosporangioum roseum.</title>
        <authorList>
            <person name="Hartkoorn R.C."/>
            <person name="Beaudoing E."/>
            <person name="Hot D."/>
            <person name="Moureu S."/>
        </authorList>
    </citation>
    <scope>NUCLEOTIDE SEQUENCE</scope>
    <source>
        <strain evidence="2">NRRL B-16295</strain>
    </source>
</reference>
<dbReference type="PANTHER" id="PTHR35908">
    <property type="entry name" value="HYPOTHETICAL FUSION PROTEIN"/>
    <property type="match status" value="1"/>
</dbReference>
<dbReference type="PANTHER" id="PTHR35908:SF1">
    <property type="entry name" value="CONSERVED PROTEIN"/>
    <property type="match status" value="1"/>
</dbReference>
<dbReference type="Pfam" id="PF18029">
    <property type="entry name" value="Glyoxalase_6"/>
    <property type="match status" value="1"/>
</dbReference>
<dbReference type="CDD" id="cd06587">
    <property type="entry name" value="VOC"/>
    <property type="match status" value="1"/>
</dbReference>
<organism evidence="2 3">
    <name type="scientific">Dactylosporangium roseum</name>
    <dbReference type="NCBI Taxonomy" id="47989"/>
    <lineage>
        <taxon>Bacteria</taxon>
        <taxon>Bacillati</taxon>
        <taxon>Actinomycetota</taxon>
        <taxon>Actinomycetes</taxon>
        <taxon>Micromonosporales</taxon>
        <taxon>Micromonosporaceae</taxon>
        <taxon>Dactylosporangium</taxon>
    </lineage>
</organism>
<gene>
    <name evidence="2" type="ORF">Drose_22615</name>
</gene>
<dbReference type="EMBL" id="CP073721">
    <property type="protein sequence ID" value="UWZ34046.1"/>
    <property type="molecule type" value="Genomic_DNA"/>
</dbReference>
<sequence length="151" mass="16616">MPEKPATAPPTGRRGSAASRILSGVTHYSRLYAVVIDIPGDDHAKTVTFWEGALGQAIPRVEKYPEFHGAQLQGHDMLLLAQRLGDGQPRVHLDIHTDDLEAEVARLEALGATRLERAGTWQVMRDPSGQVFCVVPDQPGTLDDDNARRWD</sequence>
<name>A0ABY5YWC4_9ACTN</name>
<dbReference type="Proteomes" id="UP001058271">
    <property type="component" value="Chromosome"/>
</dbReference>
<feature type="domain" description="Glyoxalase-like" evidence="1">
    <location>
        <begin position="34"/>
        <end position="135"/>
    </location>
</feature>
<dbReference type="SUPFAM" id="SSF54593">
    <property type="entry name" value="Glyoxalase/Bleomycin resistance protein/Dihydroxybiphenyl dioxygenase"/>
    <property type="match status" value="1"/>
</dbReference>
<evidence type="ECO:0000313" key="3">
    <source>
        <dbReference type="Proteomes" id="UP001058271"/>
    </source>
</evidence>
<evidence type="ECO:0000313" key="2">
    <source>
        <dbReference type="EMBL" id="UWZ34046.1"/>
    </source>
</evidence>
<evidence type="ECO:0000259" key="1">
    <source>
        <dbReference type="Pfam" id="PF18029"/>
    </source>
</evidence>
<proteinExistence type="predicted"/>
<accession>A0ABY5YWC4</accession>
<keyword evidence="3" id="KW-1185">Reference proteome</keyword>
<protein>
    <submittedName>
        <fullName evidence="2">Glyoxalase/bleomycin resistance/dioxygenase family protein</fullName>
    </submittedName>
</protein>